<comment type="similarity">
    <text evidence="2">Belongs to the fatty acid desaturase type 2 family.</text>
</comment>
<dbReference type="EMBL" id="KT997799">
    <property type="protein sequence ID" value="ANO58132.1"/>
    <property type="molecule type" value="Genomic_DNA"/>
</dbReference>
<organism evidence="14">
    <name type="scientific">uncultured Bacteroidota bacterium</name>
    <dbReference type="NCBI Taxonomy" id="152509"/>
    <lineage>
        <taxon>Bacteria</taxon>
        <taxon>Pseudomonadati</taxon>
        <taxon>Bacteroidota</taxon>
        <taxon>environmental samples</taxon>
    </lineage>
</organism>
<keyword evidence="6 12" id="KW-1133">Transmembrane helix</keyword>
<comment type="subcellular location">
    <subcellularLocation>
        <location evidence="1">Membrane</location>
        <topology evidence="1">Multi-pass membrane protein</topology>
    </subcellularLocation>
</comment>
<feature type="transmembrane region" description="Helical" evidence="12">
    <location>
        <begin position="6"/>
        <end position="30"/>
    </location>
</feature>
<evidence type="ECO:0000256" key="7">
    <source>
        <dbReference type="ARBA" id="ARBA00023002"/>
    </source>
</evidence>
<dbReference type="GO" id="GO:0006633">
    <property type="term" value="P:fatty acid biosynthetic process"/>
    <property type="evidence" value="ECO:0007669"/>
    <property type="project" value="UniProtKB-KW"/>
</dbReference>
<evidence type="ECO:0000256" key="9">
    <source>
        <dbReference type="ARBA" id="ARBA00023098"/>
    </source>
</evidence>
<keyword evidence="10 12" id="KW-0472">Membrane</keyword>
<dbReference type="Pfam" id="PF00487">
    <property type="entry name" value="FA_desaturase"/>
    <property type="match status" value="1"/>
</dbReference>
<dbReference type="AlphaFoldDB" id="A0A1B0Z1R1"/>
<evidence type="ECO:0000256" key="4">
    <source>
        <dbReference type="ARBA" id="ARBA00022692"/>
    </source>
</evidence>
<evidence type="ECO:0000256" key="12">
    <source>
        <dbReference type="SAM" id="Phobius"/>
    </source>
</evidence>
<keyword evidence="9" id="KW-0443">Lipid metabolism</keyword>
<feature type="domain" description="Fatty acid desaturase" evidence="13">
    <location>
        <begin position="11"/>
        <end position="196"/>
    </location>
</feature>
<evidence type="ECO:0000256" key="6">
    <source>
        <dbReference type="ARBA" id="ARBA00022989"/>
    </source>
</evidence>
<dbReference type="GO" id="GO:0016717">
    <property type="term" value="F:oxidoreductase activity, acting on paired donors, with oxidation of a pair of donors resulting in the reduction of molecular oxygen to two molecules of water"/>
    <property type="evidence" value="ECO:0007669"/>
    <property type="project" value="InterPro"/>
</dbReference>
<feature type="transmembrane region" description="Helical" evidence="12">
    <location>
        <begin position="42"/>
        <end position="63"/>
    </location>
</feature>
<keyword evidence="7" id="KW-0560">Oxidoreductase</keyword>
<keyword evidence="5" id="KW-0276">Fatty acid metabolism</keyword>
<dbReference type="GO" id="GO:0016020">
    <property type="term" value="C:membrane"/>
    <property type="evidence" value="ECO:0007669"/>
    <property type="project" value="UniProtKB-SubCell"/>
</dbReference>
<evidence type="ECO:0000256" key="8">
    <source>
        <dbReference type="ARBA" id="ARBA00023004"/>
    </source>
</evidence>
<evidence type="ECO:0000256" key="1">
    <source>
        <dbReference type="ARBA" id="ARBA00004141"/>
    </source>
</evidence>
<keyword evidence="4 12" id="KW-0812">Transmembrane</keyword>
<dbReference type="InterPro" id="IPR015876">
    <property type="entry name" value="Acyl-CoA_DS"/>
</dbReference>
<evidence type="ECO:0000256" key="3">
    <source>
        <dbReference type="ARBA" id="ARBA00022516"/>
    </source>
</evidence>
<evidence type="ECO:0000259" key="13">
    <source>
        <dbReference type="Pfam" id="PF00487"/>
    </source>
</evidence>
<dbReference type="PRINTS" id="PR00075">
    <property type="entry name" value="FACDDSATRASE"/>
</dbReference>
<protein>
    <submittedName>
        <fullName evidence="14">Fatty-acid desaturase</fullName>
    </submittedName>
</protein>
<evidence type="ECO:0000313" key="14">
    <source>
        <dbReference type="EMBL" id="ANO58132.1"/>
    </source>
</evidence>
<sequence>MIMELLTVFILGFLWYQVIAIFGISIGLHRYFSHKQFGVSKIYEVIILFLVILTASRSPFMWIGAHRIHHAYSDTDKDPHSPDRVGFWNVFFNQWDVKNLWSFEHRKYIRDLVKNPRIMFFHKYWKHIHLTVAIIALLIGLEFFIAFIVIPYVLGFFGYGFFNAAGHKDYQPRTNFWINILSAGEGFHDVHHNDPNQIRLNKYDISGAIIERFIK</sequence>
<dbReference type="PANTHER" id="PTHR11351">
    <property type="entry name" value="ACYL-COA DESATURASE"/>
    <property type="match status" value="1"/>
</dbReference>
<evidence type="ECO:0000256" key="2">
    <source>
        <dbReference type="ARBA" id="ARBA00008749"/>
    </source>
</evidence>
<dbReference type="InterPro" id="IPR005804">
    <property type="entry name" value="FA_desaturase_dom"/>
</dbReference>
<reference evidence="14" key="1">
    <citation type="submission" date="2015-11" db="EMBL/GenBank/DDBJ databases">
        <title>Genomes of Abundant and Widespread Viruses from the Deep Ocean.</title>
        <authorList>
            <person name="Mizuno C.M."/>
            <person name="Ghai R."/>
            <person name="Saghai A."/>
            <person name="Lopez-Garcia P."/>
            <person name="Rodriguez-Valera F."/>
        </authorList>
    </citation>
    <scope>NUCLEOTIDE SEQUENCE</scope>
</reference>
<keyword evidence="11" id="KW-0275">Fatty acid biosynthesis</keyword>
<proteinExistence type="inferred from homology"/>
<evidence type="ECO:0000256" key="5">
    <source>
        <dbReference type="ARBA" id="ARBA00022832"/>
    </source>
</evidence>
<evidence type="ECO:0000256" key="11">
    <source>
        <dbReference type="ARBA" id="ARBA00023160"/>
    </source>
</evidence>
<evidence type="ECO:0000256" key="10">
    <source>
        <dbReference type="ARBA" id="ARBA00023136"/>
    </source>
</evidence>
<keyword evidence="3" id="KW-0444">Lipid biosynthesis</keyword>
<keyword evidence="8" id="KW-0408">Iron</keyword>
<name>A0A1B0Z1R1_9BACT</name>
<dbReference type="PANTHER" id="PTHR11351:SF31">
    <property type="entry name" value="DESATURASE 1, ISOFORM A-RELATED"/>
    <property type="match status" value="1"/>
</dbReference>
<accession>A0A1B0Z1R1</accession>
<feature type="transmembrane region" description="Helical" evidence="12">
    <location>
        <begin position="128"/>
        <end position="154"/>
    </location>
</feature>